<evidence type="ECO:0000256" key="2">
    <source>
        <dbReference type="ARBA" id="ARBA00009457"/>
    </source>
</evidence>
<evidence type="ECO:0000256" key="1">
    <source>
        <dbReference type="ARBA" id="ARBA00004370"/>
    </source>
</evidence>
<sequence length="317" mass="35977">MDSGHCIIHFYCYYLRSIGIAALSASNKVVEIEERYDRECIPPIYSDHILQYISLQKDVRRLTVITVKCALIGCYQVPKHMKSPVFIYYQLTDFYQNYRIYKSSRSNLQLKSKADEGSELKNCGSVQTVGDEPIVPCGLVAWSMFNDTYSFSVKDKALIVNKMNIAWESDKKGRFGSDVYPKNFQAGGVIGGAKLNSSIPLSEQDDLIVWMRPAPLRNFRKLYGRIDVDLEANEEIKVEIKNNYNSYGYGGEKLLVLSTTSAFGGKSKFLGIAYLTIGGFCFLFAIVFAIIHCFKRRDIGDTAYLSWNRSPVGYYIK</sequence>
<feature type="transmembrane region" description="Helical" evidence="7">
    <location>
        <begin position="269"/>
        <end position="291"/>
    </location>
</feature>
<dbReference type="Pfam" id="PF03381">
    <property type="entry name" value="CDC50"/>
    <property type="match status" value="1"/>
</dbReference>
<evidence type="ECO:0000256" key="3">
    <source>
        <dbReference type="ARBA" id="ARBA00022692"/>
    </source>
</evidence>
<evidence type="ECO:0000256" key="5">
    <source>
        <dbReference type="ARBA" id="ARBA00023136"/>
    </source>
</evidence>
<proteinExistence type="inferred from homology"/>
<name>A0A6N2KNU5_SALVM</name>
<comment type="subcellular location">
    <subcellularLocation>
        <location evidence="1">Membrane</location>
    </subcellularLocation>
</comment>
<keyword evidence="5 6" id="KW-0472">Membrane</keyword>
<keyword evidence="3 7" id="KW-0812">Transmembrane</keyword>
<gene>
    <name evidence="8" type="ORF">SVIM_LOCUS115008</name>
</gene>
<dbReference type="PIRSF" id="PIRSF015840">
    <property type="entry name" value="DUF284_TM_euk"/>
    <property type="match status" value="1"/>
</dbReference>
<dbReference type="PANTHER" id="PTHR10926">
    <property type="entry name" value="CELL CYCLE CONTROL PROTEIN 50"/>
    <property type="match status" value="1"/>
</dbReference>
<evidence type="ECO:0000313" key="8">
    <source>
        <dbReference type="EMBL" id="VFU30201.1"/>
    </source>
</evidence>
<dbReference type="PANTHER" id="PTHR10926:SF72">
    <property type="entry name" value="ALA-INTERACTING SUBUNIT"/>
    <property type="match status" value="1"/>
</dbReference>
<comment type="similarity">
    <text evidence="2 6">Belongs to the CDC50/LEM3 family.</text>
</comment>
<protein>
    <recommendedName>
        <fullName evidence="6">ALA-interacting subunit</fullName>
    </recommendedName>
</protein>
<dbReference type="GO" id="GO:0005794">
    <property type="term" value="C:Golgi apparatus"/>
    <property type="evidence" value="ECO:0007669"/>
    <property type="project" value="TreeGrafter"/>
</dbReference>
<reference evidence="8" key="1">
    <citation type="submission" date="2019-03" db="EMBL/GenBank/DDBJ databases">
        <authorList>
            <person name="Mank J."/>
            <person name="Almeida P."/>
        </authorList>
    </citation>
    <scope>NUCLEOTIDE SEQUENCE</scope>
    <source>
        <strain evidence="8">78183</strain>
    </source>
</reference>
<dbReference type="GO" id="GO:0005886">
    <property type="term" value="C:plasma membrane"/>
    <property type="evidence" value="ECO:0007669"/>
    <property type="project" value="TreeGrafter"/>
</dbReference>
<keyword evidence="4 7" id="KW-1133">Transmembrane helix</keyword>
<accession>A0A6N2KNU5</accession>
<organism evidence="8">
    <name type="scientific">Salix viminalis</name>
    <name type="common">Common osier</name>
    <name type="synonym">Basket willow</name>
    <dbReference type="NCBI Taxonomy" id="40686"/>
    <lineage>
        <taxon>Eukaryota</taxon>
        <taxon>Viridiplantae</taxon>
        <taxon>Streptophyta</taxon>
        <taxon>Embryophyta</taxon>
        <taxon>Tracheophyta</taxon>
        <taxon>Spermatophyta</taxon>
        <taxon>Magnoliopsida</taxon>
        <taxon>eudicotyledons</taxon>
        <taxon>Gunneridae</taxon>
        <taxon>Pentapetalae</taxon>
        <taxon>rosids</taxon>
        <taxon>fabids</taxon>
        <taxon>Malpighiales</taxon>
        <taxon>Salicaceae</taxon>
        <taxon>Saliceae</taxon>
        <taxon>Salix</taxon>
    </lineage>
</organism>
<dbReference type="EMBL" id="CAADRP010000580">
    <property type="protein sequence ID" value="VFU30201.1"/>
    <property type="molecule type" value="Genomic_DNA"/>
</dbReference>
<evidence type="ECO:0000256" key="6">
    <source>
        <dbReference type="PIRNR" id="PIRNR015840"/>
    </source>
</evidence>
<dbReference type="AlphaFoldDB" id="A0A6N2KNU5"/>
<dbReference type="InterPro" id="IPR005045">
    <property type="entry name" value="CDC50/LEM3_fam"/>
</dbReference>
<evidence type="ECO:0000256" key="7">
    <source>
        <dbReference type="SAM" id="Phobius"/>
    </source>
</evidence>
<dbReference type="GO" id="GO:0005783">
    <property type="term" value="C:endoplasmic reticulum"/>
    <property type="evidence" value="ECO:0007669"/>
    <property type="project" value="TreeGrafter"/>
</dbReference>
<evidence type="ECO:0000256" key="4">
    <source>
        <dbReference type="ARBA" id="ARBA00022989"/>
    </source>
</evidence>